<feature type="chain" id="PRO_5009936324" evidence="2">
    <location>
        <begin position="22"/>
        <end position="377"/>
    </location>
</feature>
<evidence type="ECO:0000313" key="4">
    <source>
        <dbReference type="Proteomes" id="UP000185221"/>
    </source>
</evidence>
<keyword evidence="4" id="KW-1185">Reference proteome</keyword>
<dbReference type="OrthoDB" id="9816120at2"/>
<evidence type="ECO:0000313" key="3">
    <source>
        <dbReference type="EMBL" id="SIO14770.1"/>
    </source>
</evidence>
<gene>
    <name evidence="3" type="ORF">SAMN05444394_3555</name>
</gene>
<proteinExistence type="predicted"/>
<dbReference type="STRING" id="226505.SAMN05444394_3555"/>
<organism evidence="3 4">
    <name type="scientific">Algoriphagus halophilus</name>
    <dbReference type="NCBI Taxonomy" id="226505"/>
    <lineage>
        <taxon>Bacteria</taxon>
        <taxon>Pseudomonadati</taxon>
        <taxon>Bacteroidota</taxon>
        <taxon>Cytophagia</taxon>
        <taxon>Cytophagales</taxon>
        <taxon>Cyclobacteriaceae</taxon>
        <taxon>Algoriphagus</taxon>
    </lineage>
</organism>
<name>A0A1N6H4Q4_9BACT</name>
<dbReference type="InterPro" id="IPR013517">
    <property type="entry name" value="FG-GAP"/>
</dbReference>
<dbReference type="PANTHER" id="PTHR44103:SF1">
    <property type="entry name" value="PROPROTEIN CONVERTASE P"/>
    <property type="match status" value="1"/>
</dbReference>
<dbReference type="RefSeq" id="WP_074226338.1">
    <property type="nucleotide sequence ID" value="NZ_FSRC01000003.1"/>
</dbReference>
<accession>A0A1N6H4Q4</accession>
<feature type="signal peptide" evidence="2">
    <location>
        <begin position="1"/>
        <end position="21"/>
    </location>
</feature>
<reference evidence="4" key="1">
    <citation type="submission" date="2016-11" db="EMBL/GenBank/DDBJ databases">
        <authorList>
            <person name="Varghese N."/>
            <person name="Submissions S."/>
        </authorList>
    </citation>
    <scope>NUCLEOTIDE SEQUENCE [LARGE SCALE GENOMIC DNA]</scope>
    <source>
        <strain evidence="4">DSM 15292</strain>
    </source>
</reference>
<dbReference type="Gene3D" id="2.130.10.130">
    <property type="entry name" value="Integrin alpha, N-terminal"/>
    <property type="match status" value="2"/>
</dbReference>
<dbReference type="AlphaFoldDB" id="A0A1N6H4Q4"/>
<evidence type="ECO:0000256" key="2">
    <source>
        <dbReference type="SAM" id="SignalP"/>
    </source>
</evidence>
<dbReference type="PANTHER" id="PTHR44103">
    <property type="entry name" value="PROPROTEIN CONVERTASE P"/>
    <property type="match status" value="1"/>
</dbReference>
<dbReference type="SUPFAM" id="SSF69318">
    <property type="entry name" value="Integrin alpha N-terminal domain"/>
    <property type="match status" value="1"/>
</dbReference>
<sequence length="377" mass="41950">MSTLKPILTVLLASTPLLVSAQETTVKFQKQVIAFESTESVGVFDVNNDGILDLVSGSFWYKGPEFIDRSLIGQVKRYGEYYEDFSTIPMDVNEDGKMDFVTGGWFEGTLIWKENPGDGSEWPIHEIAKTGNIETTRGWDIDGDGVLEIFPNTPRKPLAFFKKTGPDQFEKYPVSDMHGHGLGLGDINGDGRKDLVISEGWLEAPNDLKNGKWTLHEDFNLGDASIPMIIVDVNGDGLNDIIVGQAHTFGLFWLEQQKTGNTLNFVKHQIDPYQSQYHTMEWVDIDNDGQNELVTGKRHRAHNGKDPGGKDYVGLYYFKWNGESFSKNIISYGPAGEGKGSGLYFSVADLNKDGWKDIAVAGKDGLVIFHNLGNEKK</sequence>
<dbReference type="EMBL" id="FSRC01000003">
    <property type="protein sequence ID" value="SIO14770.1"/>
    <property type="molecule type" value="Genomic_DNA"/>
</dbReference>
<dbReference type="Proteomes" id="UP000185221">
    <property type="component" value="Unassembled WGS sequence"/>
</dbReference>
<dbReference type="Pfam" id="PF13517">
    <property type="entry name" value="FG-GAP_3"/>
    <property type="match status" value="2"/>
</dbReference>
<evidence type="ECO:0000256" key="1">
    <source>
        <dbReference type="ARBA" id="ARBA00022729"/>
    </source>
</evidence>
<protein>
    <submittedName>
        <fullName evidence="3">Repeat domain-containing protein</fullName>
    </submittedName>
</protein>
<keyword evidence="1 2" id="KW-0732">Signal</keyword>
<dbReference type="InterPro" id="IPR028994">
    <property type="entry name" value="Integrin_alpha_N"/>
</dbReference>